<keyword evidence="2" id="KW-1185">Reference proteome</keyword>
<accession>A0ABP2S4D4</accession>
<comment type="caution">
    <text evidence="1">The sequence shown here is derived from an EMBL/GenBank/DDBJ whole genome shotgun (WGS) entry which is preliminary data.</text>
</comment>
<dbReference type="Proteomes" id="UP000002837">
    <property type="component" value="Unassembled WGS sequence"/>
</dbReference>
<evidence type="ECO:0000313" key="1">
    <source>
        <dbReference type="EMBL" id="EKP13891.1"/>
    </source>
</evidence>
<proteinExistence type="predicted"/>
<protein>
    <submittedName>
        <fullName evidence="1">Uncharacterized protein</fullName>
    </submittedName>
</protein>
<reference evidence="1" key="1">
    <citation type="submission" date="2012-09" db="EMBL/GenBank/DDBJ databases">
        <authorList>
            <person name="Harkins D.M."/>
            <person name="Durkin A.S."/>
            <person name="Brinkac L.M."/>
            <person name="Selengut J.D."/>
            <person name="Sanka R."/>
            <person name="DePew J."/>
            <person name="Purushe J."/>
            <person name="Picardeau M."/>
            <person name="Werts C."/>
            <person name="Goarant C."/>
            <person name="Vinetz J.M."/>
            <person name="Sutton G.G."/>
            <person name="Nelson W.C."/>
            <person name="Fouts D.E."/>
        </authorList>
    </citation>
    <scope>NUCLEOTIDE SEQUENCE [LARGE SCALE GENOMIC DNA]</scope>
    <source>
        <strain evidence="1">200801926</strain>
    </source>
</reference>
<sequence length="48" mass="5734">MLEFDLQSRNEIQVKNIKEFKISNHEGSMNSPFESKLFQKGEILKKYE</sequence>
<evidence type="ECO:0000313" key="2">
    <source>
        <dbReference type="Proteomes" id="UP000002837"/>
    </source>
</evidence>
<dbReference type="EMBL" id="AKWJ02000022">
    <property type="protein sequence ID" value="EKP13891.1"/>
    <property type="molecule type" value="Genomic_DNA"/>
</dbReference>
<organism evidence="1 2">
    <name type="scientific">Leptospira borgpetersenii str. 200801926</name>
    <dbReference type="NCBI Taxonomy" id="1193009"/>
    <lineage>
        <taxon>Bacteria</taxon>
        <taxon>Pseudomonadati</taxon>
        <taxon>Spirochaetota</taxon>
        <taxon>Spirochaetia</taxon>
        <taxon>Leptospirales</taxon>
        <taxon>Leptospiraceae</taxon>
        <taxon>Leptospira</taxon>
    </lineage>
</organism>
<name>A0ABP2S4D4_LEPBO</name>
<gene>
    <name evidence="1" type="ORF">LEP1GSC128_1338</name>
</gene>